<dbReference type="PROSITE" id="PS51094">
    <property type="entry name" value="PTS_EIIA_TYPE_2"/>
    <property type="match status" value="1"/>
</dbReference>
<dbReference type="InterPro" id="IPR050661">
    <property type="entry name" value="BglG_antiterminators"/>
</dbReference>
<evidence type="ECO:0000256" key="2">
    <source>
        <dbReference type="ARBA" id="ARBA00023015"/>
    </source>
</evidence>
<name>A0A6N3GMG9_9CLOT</name>
<evidence type="ECO:0000256" key="4">
    <source>
        <dbReference type="ARBA" id="ARBA00023163"/>
    </source>
</evidence>
<feature type="domain" description="PTS EIIA type-2" evidence="5">
    <location>
        <begin position="494"/>
        <end position="632"/>
    </location>
</feature>
<keyword evidence="3" id="KW-0010">Activator</keyword>
<dbReference type="InterPro" id="IPR016152">
    <property type="entry name" value="PTrfase/Anion_transptr"/>
</dbReference>
<dbReference type="SUPFAM" id="SSF63520">
    <property type="entry name" value="PTS-regulatory domain, PRD"/>
    <property type="match status" value="2"/>
</dbReference>
<evidence type="ECO:0000259" key="6">
    <source>
        <dbReference type="PROSITE" id="PS51372"/>
    </source>
</evidence>
<dbReference type="Pfam" id="PF08279">
    <property type="entry name" value="HTH_11"/>
    <property type="match status" value="1"/>
</dbReference>
<dbReference type="SUPFAM" id="SSF55804">
    <property type="entry name" value="Phoshotransferase/anion transport protein"/>
    <property type="match status" value="1"/>
</dbReference>
<keyword evidence="2" id="KW-0805">Transcription regulation</keyword>
<feature type="domain" description="PRD" evidence="6">
    <location>
        <begin position="285"/>
        <end position="391"/>
    </location>
</feature>
<sequence length="638" mass="74089">MKPNQIKLVSYLLKQNNPVTSTVLAKQLQISVRTIKNYVNEINLQGKTKVILSTNSGYQVNRELAKQLLMSEKSDIPQNYLDRSFYIIKKLLIEHIPYLDLYELCETLYISYSTLKLDITKMNQAYSNFHISFVCKNDQLRILGEEKHKRKLISHFLFEEANHKFIDLTVLKSCFQEDGVDELNQIIHSIFKKYNYYINDFSLSNIILHLMILIDRVLYGNSIQSNNNITIEDEIERALVNDISESLESTFNLCLNENEKFEIYMLFKTNANQSLSKNMSDLKKIVGDDILNITHKIITSVNEVYLLDLLNDTFLIPFALHLKNLFERSKNNSFTKNPMVENIRKQCPTIYDIGIYISIRLKELNKMEIPEDEIAFIALHIGAEIERKKVNDEKIRCVILCPEYMGMQTKLYNEILINFSNHLNIVAVVSFPYQLEALKFDLLITTIKVDENPNYKIFTISPFAIQINKKEMYNVLDEIQQNAKNCILRKNFHYFFNKDLFFLDPVESSKEDLIKNISKLMQEQGCVNDDFSQKVLEREKASSTAFGNIAIPHSVHMNAIKTTIAVVISKNGFRWGESHVNIVLMIAINKIDKKIFRELYEALIALFTDNSIGNIVKNCNCFNDFESIIYSSTEANKK</sequence>
<dbReference type="GO" id="GO:0006355">
    <property type="term" value="P:regulation of DNA-templated transcription"/>
    <property type="evidence" value="ECO:0007669"/>
    <property type="project" value="InterPro"/>
</dbReference>
<gene>
    <name evidence="7" type="primary">licR_5</name>
    <name evidence="7" type="ORF">CTLFYP3_03308</name>
</gene>
<evidence type="ECO:0000256" key="3">
    <source>
        <dbReference type="ARBA" id="ARBA00023159"/>
    </source>
</evidence>
<dbReference type="Gene3D" id="1.10.10.10">
    <property type="entry name" value="Winged helix-like DNA-binding domain superfamily/Winged helix DNA-binding domain"/>
    <property type="match status" value="2"/>
</dbReference>
<keyword evidence="1" id="KW-0677">Repeat</keyword>
<dbReference type="Gene3D" id="3.40.930.10">
    <property type="entry name" value="Mannitol-specific EII, Chain A"/>
    <property type="match status" value="1"/>
</dbReference>
<dbReference type="PANTHER" id="PTHR30185">
    <property type="entry name" value="CRYPTIC BETA-GLUCOSIDE BGL OPERON ANTITERMINATOR"/>
    <property type="match status" value="1"/>
</dbReference>
<dbReference type="Pfam" id="PF00359">
    <property type="entry name" value="PTS_EIIA_2"/>
    <property type="match status" value="1"/>
</dbReference>
<evidence type="ECO:0000256" key="1">
    <source>
        <dbReference type="ARBA" id="ARBA00022737"/>
    </source>
</evidence>
<dbReference type="InterPro" id="IPR002178">
    <property type="entry name" value="PTS_EIIA_type-2_dom"/>
</dbReference>
<evidence type="ECO:0000313" key="7">
    <source>
        <dbReference type="EMBL" id="VYU65061.1"/>
    </source>
</evidence>
<keyword evidence="4" id="KW-0804">Transcription</keyword>
<reference evidence="7" key="1">
    <citation type="submission" date="2019-11" db="EMBL/GenBank/DDBJ databases">
        <authorList>
            <person name="Feng L."/>
        </authorList>
    </citation>
    <scope>NUCLEOTIDE SEQUENCE</scope>
    <source>
        <strain evidence="7">CTertiumLFYP3</strain>
    </source>
</reference>
<evidence type="ECO:0000259" key="5">
    <source>
        <dbReference type="PROSITE" id="PS51094"/>
    </source>
</evidence>
<dbReference type="InterPro" id="IPR007737">
    <property type="entry name" value="Mga_HTH"/>
</dbReference>
<dbReference type="PROSITE" id="PS51372">
    <property type="entry name" value="PRD_2"/>
    <property type="match status" value="2"/>
</dbReference>
<dbReference type="InterPro" id="IPR036388">
    <property type="entry name" value="WH-like_DNA-bd_sf"/>
</dbReference>
<dbReference type="Pfam" id="PF05043">
    <property type="entry name" value="Mga"/>
    <property type="match status" value="1"/>
</dbReference>
<dbReference type="InterPro" id="IPR036634">
    <property type="entry name" value="PRD_sf"/>
</dbReference>
<dbReference type="PANTHER" id="PTHR30185:SF12">
    <property type="entry name" value="TRANSCRIPTIONAL REGULATOR MANR"/>
    <property type="match status" value="1"/>
</dbReference>
<accession>A0A6N3GMG9</accession>
<dbReference type="InterPro" id="IPR013196">
    <property type="entry name" value="HTH_11"/>
</dbReference>
<feature type="domain" description="PRD" evidence="6">
    <location>
        <begin position="174"/>
        <end position="277"/>
    </location>
</feature>
<dbReference type="InterPro" id="IPR011608">
    <property type="entry name" value="PRD"/>
</dbReference>
<dbReference type="Pfam" id="PF00874">
    <property type="entry name" value="PRD"/>
    <property type="match status" value="2"/>
</dbReference>
<dbReference type="Gene3D" id="1.10.1790.10">
    <property type="entry name" value="PRD domain"/>
    <property type="match status" value="2"/>
</dbReference>
<organism evidence="7">
    <name type="scientific">Clostridium tertium</name>
    <dbReference type="NCBI Taxonomy" id="1559"/>
    <lineage>
        <taxon>Bacteria</taxon>
        <taxon>Bacillati</taxon>
        <taxon>Bacillota</taxon>
        <taxon>Clostridia</taxon>
        <taxon>Eubacteriales</taxon>
        <taxon>Clostridiaceae</taxon>
        <taxon>Clostridium</taxon>
    </lineage>
</organism>
<dbReference type="RefSeq" id="WP_421755820.1">
    <property type="nucleotide sequence ID" value="NZ_CACRTO010000048.1"/>
</dbReference>
<proteinExistence type="predicted"/>
<protein>
    <submittedName>
        <fullName evidence="7">Putative licABCH operon regulator</fullName>
    </submittedName>
</protein>
<dbReference type="EMBL" id="CACRTO010000048">
    <property type="protein sequence ID" value="VYU65061.1"/>
    <property type="molecule type" value="Genomic_DNA"/>
</dbReference>
<dbReference type="AlphaFoldDB" id="A0A6N3GMG9"/>